<evidence type="ECO:0000313" key="1">
    <source>
        <dbReference type="EMBL" id="CAA6816071.1"/>
    </source>
</evidence>
<dbReference type="AlphaFoldDB" id="A0A6S6SZ97"/>
<proteinExistence type="predicted"/>
<organism evidence="1">
    <name type="scientific">uncultured Sulfurovum sp</name>
    <dbReference type="NCBI Taxonomy" id="269237"/>
    <lineage>
        <taxon>Bacteria</taxon>
        <taxon>Pseudomonadati</taxon>
        <taxon>Campylobacterota</taxon>
        <taxon>Epsilonproteobacteria</taxon>
        <taxon>Campylobacterales</taxon>
        <taxon>Sulfurovaceae</taxon>
        <taxon>Sulfurovum</taxon>
        <taxon>environmental samples</taxon>
    </lineage>
</organism>
<dbReference type="EMBL" id="CACVAS010000075">
    <property type="protein sequence ID" value="CAA6816071.1"/>
    <property type="molecule type" value="Genomic_DNA"/>
</dbReference>
<gene>
    <name evidence="1" type="ORF">HELGO_WM37690</name>
</gene>
<name>A0A6S6SZ97_9BACT</name>
<accession>A0A6S6SZ97</accession>
<sequence>MELKYEKLNKVSLGKKGQATLNLEDLRAIWIRYIL</sequence>
<reference evidence="1" key="1">
    <citation type="submission" date="2020-01" db="EMBL/GenBank/DDBJ databases">
        <authorList>
            <person name="Meier V. D."/>
            <person name="Meier V D."/>
        </authorList>
    </citation>
    <scope>NUCLEOTIDE SEQUENCE</scope>
    <source>
        <strain evidence="1">HLG_WM_MAG_01</strain>
    </source>
</reference>
<protein>
    <submittedName>
        <fullName evidence="1">Uncharacterized protein</fullName>
    </submittedName>
</protein>